<reference evidence="2" key="1">
    <citation type="submission" date="2020-02" db="EMBL/GenBank/DDBJ databases">
        <authorList>
            <person name="Meier V. D."/>
        </authorList>
    </citation>
    <scope>NUCLEOTIDE SEQUENCE</scope>
    <source>
        <strain evidence="2">AVDCRST_MAG71</strain>
    </source>
</reference>
<evidence type="ECO:0000313" key="2">
    <source>
        <dbReference type="EMBL" id="CAA9309741.1"/>
    </source>
</evidence>
<feature type="compositionally biased region" description="Basic residues" evidence="1">
    <location>
        <begin position="97"/>
        <end position="132"/>
    </location>
</feature>
<dbReference type="EMBL" id="CADCUA010000180">
    <property type="protein sequence ID" value="CAA9309741.1"/>
    <property type="molecule type" value="Genomic_DNA"/>
</dbReference>
<sequence>ENNHCPGHLRAHTRHGARVRCADRHSRHDPPRQPARPCIRARRRPLRCRGRPRRQRPLCIPARRGALLRHHRRGQPLVARPAGARRDRAAIDRGCHVHRSHRSARHRHARHRPRGREHRLRRPSGRARAVRSSRREHGHAAEVHVRAQLAHRCGHLGARARHQPGRRTGRLQPLRRARGTRLDRRGRCGSERIAARIDERSCLHHRNAALAADRADRCRAHGCRARPRWLVLRQRAHRRTVRRWRGAHLSRDRRRHAGDLPRGLQDHHRFRLRPRRQRVRAATCDRSAVLRRPRAGDPHCAQRHAQRGHRRFEPAHLGARRARRFAVCVQQRHFRADRRGAAHRAV</sequence>
<proteinExistence type="predicted"/>
<accession>A0A6J4KN59</accession>
<feature type="region of interest" description="Disordered" evidence="1">
    <location>
        <begin position="97"/>
        <end position="141"/>
    </location>
</feature>
<feature type="non-terminal residue" evidence="2">
    <location>
        <position position="346"/>
    </location>
</feature>
<name>A0A6J4KN59_9GAMM</name>
<dbReference type="AlphaFoldDB" id="A0A6J4KN59"/>
<organism evidence="2">
    <name type="scientific">uncultured Lysobacter sp</name>
    <dbReference type="NCBI Taxonomy" id="271060"/>
    <lineage>
        <taxon>Bacteria</taxon>
        <taxon>Pseudomonadati</taxon>
        <taxon>Pseudomonadota</taxon>
        <taxon>Gammaproteobacteria</taxon>
        <taxon>Lysobacterales</taxon>
        <taxon>Lysobacteraceae</taxon>
        <taxon>Lysobacter</taxon>
        <taxon>environmental samples</taxon>
    </lineage>
</organism>
<gene>
    <name evidence="2" type="ORF">AVDCRST_MAG71-622</name>
</gene>
<feature type="non-terminal residue" evidence="2">
    <location>
        <position position="1"/>
    </location>
</feature>
<feature type="region of interest" description="Disordered" evidence="1">
    <location>
        <begin position="16"/>
        <end position="52"/>
    </location>
</feature>
<evidence type="ECO:0000256" key="1">
    <source>
        <dbReference type="SAM" id="MobiDB-lite"/>
    </source>
</evidence>
<feature type="compositionally biased region" description="Basic residues" evidence="1">
    <location>
        <begin position="39"/>
        <end position="52"/>
    </location>
</feature>
<feature type="compositionally biased region" description="Basic and acidic residues" evidence="1">
    <location>
        <begin position="20"/>
        <end position="31"/>
    </location>
</feature>
<protein>
    <submittedName>
        <fullName evidence="2">Uncharacterized protein</fullName>
    </submittedName>
</protein>